<protein>
    <submittedName>
        <fullName evidence="1">Uncharacterized protein</fullName>
    </submittedName>
</protein>
<organism evidence="1 2">
    <name type="scientific">Trifolium medium</name>
    <dbReference type="NCBI Taxonomy" id="97028"/>
    <lineage>
        <taxon>Eukaryota</taxon>
        <taxon>Viridiplantae</taxon>
        <taxon>Streptophyta</taxon>
        <taxon>Embryophyta</taxon>
        <taxon>Tracheophyta</taxon>
        <taxon>Spermatophyta</taxon>
        <taxon>Magnoliopsida</taxon>
        <taxon>eudicotyledons</taxon>
        <taxon>Gunneridae</taxon>
        <taxon>Pentapetalae</taxon>
        <taxon>rosids</taxon>
        <taxon>fabids</taxon>
        <taxon>Fabales</taxon>
        <taxon>Fabaceae</taxon>
        <taxon>Papilionoideae</taxon>
        <taxon>50 kb inversion clade</taxon>
        <taxon>NPAAA clade</taxon>
        <taxon>Hologalegina</taxon>
        <taxon>IRL clade</taxon>
        <taxon>Trifolieae</taxon>
        <taxon>Trifolium</taxon>
    </lineage>
</organism>
<evidence type="ECO:0000313" key="2">
    <source>
        <dbReference type="Proteomes" id="UP000265520"/>
    </source>
</evidence>
<keyword evidence="2" id="KW-1185">Reference proteome</keyword>
<dbReference type="EMBL" id="LXQA011214077">
    <property type="protein sequence ID" value="MCI89213.1"/>
    <property type="molecule type" value="Genomic_DNA"/>
</dbReference>
<dbReference type="Proteomes" id="UP000265520">
    <property type="component" value="Unassembled WGS sequence"/>
</dbReference>
<accession>A0A392VNZ4</accession>
<name>A0A392VNZ4_9FABA</name>
<evidence type="ECO:0000313" key="1">
    <source>
        <dbReference type="EMBL" id="MCI89213.1"/>
    </source>
</evidence>
<feature type="non-terminal residue" evidence="1">
    <location>
        <position position="46"/>
    </location>
</feature>
<comment type="caution">
    <text evidence="1">The sequence shown here is derived from an EMBL/GenBank/DDBJ whole genome shotgun (WGS) entry which is preliminary data.</text>
</comment>
<dbReference type="AlphaFoldDB" id="A0A392VNZ4"/>
<sequence>MSGTVSPFFTFAKLRDGDILPAFLILPLIKGFGRGQRPRLFLRPFT</sequence>
<reference evidence="1 2" key="1">
    <citation type="journal article" date="2018" name="Front. Plant Sci.">
        <title>Red Clover (Trifolium pratense) and Zigzag Clover (T. medium) - A Picture of Genomic Similarities and Differences.</title>
        <authorList>
            <person name="Dluhosova J."/>
            <person name="Istvanek J."/>
            <person name="Nedelnik J."/>
            <person name="Repkova J."/>
        </authorList>
    </citation>
    <scope>NUCLEOTIDE SEQUENCE [LARGE SCALE GENOMIC DNA]</scope>
    <source>
        <strain evidence="2">cv. 10/8</strain>
        <tissue evidence="1">Leaf</tissue>
    </source>
</reference>
<proteinExistence type="predicted"/>